<evidence type="ECO:0000256" key="4">
    <source>
        <dbReference type="ARBA" id="ARBA00022692"/>
    </source>
</evidence>
<comment type="similarity">
    <text evidence="2 9">Belongs to the chondroitin N-acetylgalactosaminyltransferase family.</text>
</comment>
<keyword evidence="3 9" id="KW-0808">Transferase</keyword>
<dbReference type="InterPro" id="IPR051227">
    <property type="entry name" value="CS_glycosyltransferase"/>
</dbReference>
<evidence type="ECO:0000313" key="12">
    <source>
        <dbReference type="Proteomes" id="UP001249851"/>
    </source>
</evidence>
<keyword evidence="12" id="KW-1185">Reference proteome</keyword>
<reference evidence="11" key="1">
    <citation type="journal article" date="2023" name="G3 (Bethesda)">
        <title>Whole genome assembly and annotation of the endangered Caribbean coral Acropora cervicornis.</title>
        <authorList>
            <person name="Selwyn J.D."/>
            <person name="Vollmer S.V."/>
        </authorList>
    </citation>
    <scope>NUCLEOTIDE SEQUENCE</scope>
    <source>
        <strain evidence="11">K2</strain>
    </source>
</reference>
<gene>
    <name evidence="11" type="ORF">P5673_009961</name>
</gene>
<feature type="domain" description="PA14" evidence="10">
    <location>
        <begin position="70"/>
        <end position="232"/>
    </location>
</feature>
<dbReference type="InterPro" id="IPR011658">
    <property type="entry name" value="PA14_dom"/>
</dbReference>
<dbReference type="InterPro" id="IPR008428">
    <property type="entry name" value="Chond_GalNAc"/>
</dbReference>
<dbReference type="EMBL" id="JARQWQ010000017">
    <property type="protein sequence ID" value="KAK2566444.1"/>
    <property type="molecule type" value="Genomic_DNA"/>
</dbReference>
<dbReference type="Pfam" id="PF07691">
    <property type="entry name" value="PA14"/>
    <property type="match status" value="1"/>
</dbReference>
<sequence>MALQRFHRLRRLQRYFKVLLIVLSAFSISFFLLFTFSKLQQNVSVNNGFHLFYDTTEMLNTSESIVAVSTLDGSLNVYIWRKLCGQKVENLEKFLFFPRHPDEEKFTDVLLIEDHTADYGQRIFGFIHPPRSDSYLFGIASDDSSELWLSPSEDPRDKQLIARVFDEKSIAWTKMDELDKYSDQVSKTAIKLERGKKYYIEVLHKQIEGAGFVQVFWRKSDDLNFNLISADHISTYRKAPAVARKEAIPSVLSKRFQNSLQIKSANGTKHDYFKFYSLPFIPIAKFLPSCDYKTTPQKVKRFQGIKLVIDSLVFPEDDTTMGLDDADIWTRPNLKADKDLIDFVVDKIMSSIERLNSKYYLKRIHQVKQKPDLLYGDRYLVDLELGIKHKKGSYRFSEHVYQQKGSSRLCSPKGLTWNKAATVYFILPVKDQGEWVYHFVNEITAASLLTQDKNFHVIVVDFESQDISISQAFDTDLLRNRHTIINMTGKFYKTLALNKAVEHIPSEHDLLFLFDLHIDVPADIMDSIRKNTIEGHIVFCPQVGRLNCGSSPIDQEGYWELEGYGLVGVYKSDWIRFGGMNTEEYKHKWGGEDWDLLDRMINMSLEVERIKYPGLYHHYHTKPKNWG</sequence>
<evidence type="ECO:0000313" key="11">
    <source>
        <dbReference type="EMBL" id="KAK2566444.1"/>
    </source>
</evidence>
<proteinExistence type="inferred from homology"/>
<reference evidence="11" key="2">
    <citation type="journal article" date="2023" name="Science">
        <title>Genomic signatures of disease resistance in endangered staghorn corals.</title>
        <authorList>
            <person name="Vollmer S.V."/>
            <person name="Selwyn J.D."/>
            <person name="Despard B.A."/>
            <person name="Roesel C.L."/>
        </authorList>
    </citation>
    <scope>NUCLEOTIDE SEQUENCE</scope>
    <source>
        <strain evidence="11">K2</strain>
    </source>
</reference>
<evidence type="ECO:0000256" key="6">
    <source>
        <dbReference type="ARBA" id="ARBA00022989"/>
    </source>
</evidence>
<accession>A0AAD9QS21</accession>
<evidence type="ECO:0000256" key="8">
    <source>
        <dbReference type="ARBA" id="ARBA00023136"/>
    </source>
</evidence>
<dbReference type="EC" id="2.4.1.244" evidence="9"/>
<evidence type="ECO:0000256" key="2">
    <source>
        <dbReference type="ARBA" id="ARBA00009239"/>
    </source>
</evidence>
<name>A0AAD9QS21_ACRCE</name>
<dbReference type="InterPro" id="IPR037524">
    <property type="entry name" value="PA14/GLEYA"/>
</dbReference>
<dbReference type="SUPFAM" id="SSF53448">
    <property type="entry name" value="Nucleotide-diphospho-sugar transferases"/>
    <property type="match status" value="1"/>
</dbReference>
<evidence type="ECO:0000256" key="3">
    <source>
        <dbReference type="ARBA" id="ARBA00022679"/>
    </source>
</evidence>
<dbReference type="SUPFAM" id="SSF56988">
    <property type="entry name" value="Anthrax protective antigen"/>
    <property type="match status" value="1"/>
</dbReference>
<keyword evidence="4 9" id="KW-0812">Transmembrane</keyword>
<keyword evidence="5 9" id="KW-0735">Signal-anchor</keyword>
<evidence type="ECO:0000259" key="10">
    <source>
        <dbReference type="PROSITE" id="PS51820"/>
    </source>
</evidence>
<dbReference type="GO" id="GO:0032580">
    <property type="term" value="C:Golgi cisterna membrane"/>
    <property type="evidence" value="ECO:0007669"/>
    <property type="project" value="UniProtKB-SubCell"/>
</dbReference>
<dbReference type="PANTHER" id="PTHR12369">
    <property type="entry name" value="CHONDROITIN SYNTHASE"/>
    <property type="match status" value="1"/>
</dbReference>
<keyword evidence="6 9" id="KW-1133">Transmembrane helix</keyword>
<dbReference type="SMART" id="SM00758">
    <property type="entry name" value="PA14"/>
    <property type="match status" value="1"/>
</dbReference>
<keyword evidence="7 9" id="KW-0333">Golgi apparatus</keyword>
<dbReference type="InterPro" id="IPR029044">
    <property type="entry name" value="Nucleotide-diphossugar_trans"/>
</dbReference>
<dbReference type="Pfam" id="PF05679">
    <property type="entry name" value="CHGN"/>
    <property type="match status" value="1"/>
</dbReference>
<dbReference type="PANTHER" id="PTHR12369:SF5">
    <property type="entry name" value="HEXOSYLTRANSFERASE"/>
    <property type="match status" value="1"/>
</dbReference>
<feature type="transmembrane region" description="Helical" evidence="9">
    <location>
        <begin position="15"/>
        <end position="36"/>
    </location>
</feature>
<dbReference type="CDD" id="cd00761">
    <property type="entry name" value="Glyco_tranf_GTA_type"/>
    <property type="match status" value="1"/>
</dbReference>
<dbReference type="GO" id="GO:0033842">
    <property type="term" value="F:N-acetyl-beta-glucosaminyl-derivative 4-beta-N-acetylgalactosaminyltransferase activity"/>
    <property type="evidence" value="ECO:0007669"/>
    <property type="project" value="UniProtKB-EC"/>
</dbReference>
<keyword evidence="8 9" id="KW-0472">Membrane</keyword>
<evidence type="ECO:0000256" key="7">
    <source>
        <dbReference type="ARBA" id="ARBA00023034"/>
    </source>
</evidence>
<comment type="subcellular location">
    <subcellularLocation>
        <location evidence="1 9">Golgi apparatus</location>
        <location evidence="1 9">Golgi stack membrane</location>
        <topology evidence="1 9">Single-pass type II membrane protein</topology>
    </subcellularLocation>
</comment>
<organism evidence="11 12">
    <name type="scientific">Acropora cervicornis</name>
    <name type="common">Staghorn coral</name>
    <dbReference type="NCBI Taxonomy" id="6130"/>
    <lineage>
        <taxon>Eukaryota</taxon>
        <taxon>Metazoa</taxon>
        <taxon>Cnidaria</taxon>
        <taxon>Anthozoa</taxon>
        <taxon>Hexacorallia</taxon>
        <taxon>Scleractinia</taxon>
        <taxon>Astrocoeniina</taxon>
        <taxon>Acroporidae</taxon>
        <taxon>Acropora</taxon>
    </lineage>
</organism>
<evidence type="ECO:0000256" key="1">
    <source>
        <dbReference type="ARBA" id="ARBA00004447"/>
    </source>
</evidence>
<dbReference type="Proteomes" id="UP001249851">
    <property type="component" value="Unassembled WGS sequence"/>
</dbReference>
<dbReference type="Gene3D" id="3.90.182.10">
    <property type="entry name" value="Toxin - Anthrax Protective Antigen,domain 1"/>
    <property type="match status" value="1"/>
</dbReference>
<comment type="function">
    <text evidence="9">Transfers N-acetylgalactosamine (GalNAc) from UDP-GalNAc to N-acetylglucosamine-beta-benzyl with a beta-1,4-linkage to form N,N'-diacetyllactosediamine, GalNAc-beta-1,4-GlcNAc structures in N-linked glycans and probably O-linked glycans.</text>
</comment>
<dbReference type="PROSITE" id="PS51820">
    <property type="entry name" value="PA14"/>
    <property type="match status" value="1"/>
</dbReference>
<comment type="caution">
    <text evidence="11">The sequence shown here is derived from an EMBL/GenBank/DDBJ whole genome shotgun (WGS) entry which is preliminary data.</text>
</comment>
<comment type="catalytic activity">
    <reaction evidence="9">
        <text>an N-acetyl-beta-D-glucosaminyl derivative + UDP-N-acetyl-alpha-D-galactosamine = an N-acetyl-beta-D-galactosaminyl-(1-&gt;4)-N-acetyl-beta-D-glucosaminyl derivative + UDP + H(+)</text>
        <dbReference type="Rhea" id="RHEA:20493"/>
        <dbReference type="ChEBI" id="CHEBI:15378"/>
        <dbReference type="ChEBI" id="CHEBI:58223"/>
        <dbReference type="ChEBI" id="CHEBI:61631"/>
        <dbReference type="ChEBI" id="CHEBI:67138"/>
        <dbReference type="ChEBI" id="CHEBI:138027"/>
        <dbReference type="EC" id="2.4.1.244"/>
    </reaction>
</comment>
<evidence type="ECO:0000256" key="9">
    <source>
        <dbReference type="RuleBase" id="RU364016"/>
    </source>
</evidence>
<evidence type="ECO:0000256" key="5">
    <source>
        <dbReference type="ARBA" id="ARBA00022968"/>
    </source>
</evidence>
<dbReference type="Gene3D" id="3.90.550.10">
    <property type="entry name" value="Spore Coat Polysaccharide Biosynthesis Protein SpsA, Chain A"/>
    <property type="match status" value="1"/>
</dbReference>
<dbReference type="AlphaFoldDB" id="A0AAD9QS21"/>
<protein>
    <recommendedName>
        <fullName evidence="9">Beta-1,4-N-acetylgalactosaminyltransferase</fullName>
        <ecNumber evidence="9">2.4.1.244</ecNumber>
    </recommendedName>
</protein>